<reference evidence="1 2" key="1">
    <citation type="submission" date="2012-12" db="EMBL/GenBank/DDBJ databases">
        <title>Whole genome shotgun sequence of Gordonia hirsuta NBRC 16056.</title>
        <authorList>
            <person name="Isaki-Nakamura S."/>
            <person name="Hosoyama A."/>
            <person name="Tsuchikane K."/>
            <person name="Katsumata H."/>
            <person name="Baba S."/>
            <person name="Yamazaki S."/>
            <person name="Fujita N."/>
        </authorList>
    </citation>
    <scope>NUCLEOTIDE SEQUENCE [LARGE SCALE GENOMIC DNA]</scope>
    <source>
        <strain evidence="1 2">NBRC 16056</strain>
    </source>
</reference>
<dbReference type="eggNOG" id="ENOG5030XDK">
    <property type="taxonomic scope" value="Bacteria"/>
</dbReference>
<sequence>MQPPQIPAEGVSAANRLLRQLGINAFTPTLGFSTDLTLPIGVGGAVAGPYTPGVGNLNVAGFSLNAVRRGEILCGFVPVGGIFADFGDKSGIHVAWFNLNTLRGGLDAPLGGLLDTVLDAVVSHAKAAPIPAAAYSAPVSALKRALAVVPSNGVRGGVIETGPGLVLCAIYGTVKRGRTTYVFFPSFGITESH</sequence>
<gene>
    <name evidence="1" type="ORF">GOHSU_16_01000</name>
</gene>
<keyword evidence="2" id="KW-1185">Reference proteome</keyword>
<accession>L7LAP9</accession>
<evidence type="ECO:0000313" key="2">
    <source>
        <dbReference type="Proteomes" id="UP000053405"/>
    </source>
</evidence>
<protein>
    <submittedName>
        <fullName evidence="1">Uncharacterized protein</fullName>
    </submittedName>
</protein>
<name>L7LAP9_9ACTN</name>
<dbReference type="EMBL" id="BANT01000016">
    <property type="protein sequence ID" value="GAC57142.1"/>
    <property type="molecule type" value="Genomic_DNA"/>
</dbReference>
<comment type="caution">
    <text evidence="1">The sequence shown here is derived from an EMBL/GenBank/DDBJ whole genome shotgun (WGS) entry which is preliminary data.</text>
</comment>
<proteinExistence type="predicted"/>
<dbReference type="AlphaFoldDB" id="L7LAP9"/>
<dbReference type="Proteomes" id="UP000053405">
    <property type="component" value="Unassembled WGS sequence"/>
</dbReference>
<organism evidence="1 2">
    <name type="scientific">Gordonia hirsuta DSM 44140 = NBRC 16056</name>
    <dbReference type="NCBI Taxonomy" id="1121927"/>
    <lineage>
        <taxon>Bacteria</taxon>
        <taxon>Bacillati</taxon>
        <taxon>Actinomycetota</taxon>
        <taxon>Actinomycetes</taxon>
        <taxon>Mycobacteriales</taxon>
        <taxon>Gordoniaceae</taxon>
        <taxon>Gordonia</taxon>
    </lineage>
</organism>
<evidence type="ECO:0000313" key="1">
    <source>
        <dbReference type="EMBL" id="GAC57142.1"/>
    </source>
</evidence>
<dbReference type="RefSeq" id="WP_005938696.1">
    <property type="nucleotide sequence ID" value="NZ_ATVK01000047.1"/>
</dbReference>